<dbReference type="PRINTS" id="PR01181">
    <property type="entry name" value="DAPDCRBXLASE"/>
</dbReference>
<dbReference type="PANTHER" id="PTHR43727">
    <property type="entry name" value="DIAMINOPIMELATE DECARBOXYLASE"/>
    <property type="match status" value="1"/>
</dbReference>
<dbReference type="Gene3D" id="2.40.37.10">
    <property type="entry name" value="Lyase, Ornithine Decarboxylase, Chain A, domain 1"/>
    <property type="match status" value="1"/>
</dbReference>
<feature type="binding site" evidence="5">
    <location>
        <position position="314"/>
    </location>
    <ligand>
        <name>substrate</name>
    </ligand>
</feature>
<proteinExistence type="inferred from homology"/>
<dbReference type="EMBL" id="BAAADN010000002">
    <property type="protein sequence ID" value="GAA0449135.1"/>
    <property type="molecule type" value="Genomic_DNA"/>
</dbReference>
<evidence type="ECO:0000256" key="2">
    <source>
        <dbReference type="ARBA" id="ARBA00022793"/>
    </source>
</evidence>
<evidence type="ECO:0000256" key="8">
    <source>
        <dbReference type="RuleBase" id="RU003738"/>
    </source>
</evidence>
<comment type="function">
    <text evidence="5">Specifically catalyzes the decarboxylation of meso-diaminopimelate (meso-DAP) to L-lysine.</text>
</comment>
<dbReference type="KEGG" id="hdo:MUK72_09730"/>
<evidence type="ECO:0000256" key="5">
    <source>
        <dbReference type="HAMAP-Rule" id="MF_02120"/>
    </source>
</evidence>
<organism evidence="11 12">
    <name type="scientific">Halococcus dombrowskii</name>
    <dbReference type="NCBI Taxonomy" id="179637"/>
    <lineage>
        <taxon>Archaea</taxon>
        <taxon>Methanobacteriati</taxon>
        <taxon>Methanobacteriota</taxon>
        <taxon>Stenosarchaea group</taxon>
        <taxon>Halobacteria</taxon>
        <taxon>Halobacteriales</taxon>
        <taxon>Halococcaceae</taxon>
        <taxon>Halococcus</taxon>
    </lineage>
</organism>
<gene>
    <name evidence="5 11" type="primary">lysA</name>
    <name evidence="10" type="ORF">GCM10008985_00600</name>
    <name evidence="11" type="ORF">MUK72_09730</name>
</gene>
<dbReference type="EC" id="4.1.1.20" evidence="5 6"/>
<dbReference type="GO" id="GO:0030170">
    <property type="term" value="F:pyridoxal phosphate binding"/>
    <property type="evidence" value="ECO:0007669"/>
    <property type="project" value="UniProtKB-UniRule"/>
</dbReference>
<dbReference type="NCBIfam" id="TIGR01048">
    <property type="entry name" value="lysA"/>
    <property type="match status" value="1"/>
</dbReference>
<dbReference type="AlphaFoldDB" id="A0AAX3AMN0"/>
<reference evidence="10" key="3">
    <citation type="submission" date="2023-12" db="EMBL/GenBank/DDBJ databases">
        <authorList>
            <person name="Sun Q."/>
            <person name="Inoue M."/>
        </authorList>
    </citation>
    <scope>NUCLEOTIDE SEQUENCE</scope>
    <source>
        <strain evidence="10">JCM 12289</strain>
    </source>
</reference>
<comment type="pathway">
    <text evidence="5 8">Amino-acid biosynthesis; L-lysine biosynthesis via DAP pathway; L-lysine from DL-2,6-diaminopimelate: step 1/1.</text>
</comment>
<evidence type="ECO:0000256" key="3">
    <source>
        <dbReference type="ARBA" id="ARBA00022898"/>
    </source>
</evidence>
<evidence type="ECO:0000256" key="4">
    <source>
        <dbReference type="ARBA" id="ARBA00023239"/>
    </source>
</evidence>
<evidence type="ECO:0000256" key="6">
    <source>
        <dbReference type="NCBIfam" id="TIGR01048"/>
    </source>
</evidence>
<evidence type="ECO:0000256" key="1">
    <source>
        <dbReference type="ARBA" id="ARBA00001933"/>
    </source>
</evidence>
<dbReference type="GO" id="GO:0008836">
    <property type="term" value="F:diaminopimelate decarboxylase activity"/>
    <property type="evidence" value="ECO:0007669"/>
    <property type="project" value="UniProtKB-UniRule"/>
</dbReference>
<feature type="binding site" evidence="5">
    <location>
        <position position="375"/>
    </location>
    <ligand>
        <name>pyridoxal 5'-phosphate</name>
        <dbReference type="ChEBI" id="CHEBI:597326"/>
    </ligand>
</feature>
<feature type="binding site" evidence="5">
    <location>
        <position position="241"/>
    </location>
    <ligand>
        <name>pyridoxal 5'-phosphate</name>
        <dbReference type="ChEBI" id="CHEBI:597326"/>
    </ligand>
</feature>
<feature type="binding site" evidence="5">
    <location>
        <position position="347"/>
    </location>
    <ligand>
        <name>substrate</name>
    </ligand>
</feature>
<keyword evidence="5" id="KW-0028">Amino-acid biosynthesis</keyword>
<feature type="binding site" evidence="5">
    <location>
        <position position="278"/>
    </location>
    <ligand>
        <name>substrate</name>
    </ligand>
</feature>
<feature type="domain" description="Orn/DAP/Arg decarboxylase 2 N-terminal" evidence="9">
    <location>
        <begin position="42"/>
        <end position="282"/>
    </location>
</feature>
<protein>
    <recommendedName>
        <fullName evidence="5 6">Diaminopimelate decarboxylase</fullName>
        <shortName evidence="5">DAP decarboxylase</shortName>
        <shortName evidence="5">DAPDC</shortName>
        <ecNumber evidence="5 6">4.1.1.20</ecNumber>
    </recommendedName>
</protein>
<dbReference type="InterPro" id="IPR029066">
    <property type="entry name" value="PLP-binding_barrel"/>
</dbReference>
<comment type="similarity">
    <text evidence="5">Belongs to the Orn/Lys/Arg decarboxylase class-II family. LysA subfamily.</text>
</comment>
<feature type="binding site" evidence="5">
    <location>
        <position position="375"/>
    </location>
    <ligand>
        <name>substrate</name>
    </ligand>
</feature>
<feature type="binding site" evidence="5">
    <location>
        <position position="318"/>
    </location>
    <ligand>
        <name>substrate</name>
    </ligand>
</feature>
<dbReference type="GO" id="GO:0009089">
    <property type="term" value="P:lysine biosynthetic process via diaminopimelate"/>
    <property type="evidence" value="ECO:0007669"/>
    <property type="project" value="UniProtKB-UniRule"/>
</dbReference>
<comment type="catalytic activity">
    <reaction evidence="5 8">
        <text>meso-2,6-diaminopimelate + H(+) = L-lysine + CO2</text>
        <dbReference type="Rhea" id="RHEA:15101"/>
        <dbReference type="ChEBI" id="CHEBI:15378"/>
        <dbReference type="ChEBI" id="CHEBI:16526"/>
        <dbReference type="ChEBI" id="CHEBI:32551"/>
        <dbReference type="ChEBI" id="CHEBI:57791"/>
        <dbReference type="EC" id="4.1.1.20"/>
    </reaction>
</comment>
<accession>A0AAX3AMN0</accession>
<comment type="subunit">
    <text evidence="5">Homodimer.</text>
</comment>
<dbReference type="CDD" id="cd06828">
    <property type="entry name" value="PLPDE_III_DapDC"/>
    <property type="match status" value="1"/>
</dbReference>
<dbReference type="InterPro" id="IPR002986">
    <property type="entry name" value="DAP_deCOOHase_LysA"/>
</dbReference>
<keyword evidence="2 5" id="KW-0210">Decarboxylase</keyword>
<dbReference type="HAMAP" id="MF_02120">
    <property type="entry name" value="LysA"/>
    <property type="match status" value="1"/>
</dbReference>
<dbReference type="InterPro" id="IPR022653">
    <property type="entry name" value="De-COase2_pyr-phos_BS"/>
</dbReference>
<dbReference type="GeneID" id="71762128"/>
<feature type="binding site" evidence="5">
    <location>
        <begin position="275"/>
        <end position="278"/>
    </location>
    <ligand>
        <name>pyridoxal 5'-phosphate</name>
        <dbReference type="ChEBI" id="CHEBI:597326"/>
    </ligand>
</feature>
<comment type="cofactor">
    <cofactor evidence="1 5 7 8">
        <name>pyridoxal 5'-phosphate</name>
        <dbReference type="ChEBI" id="CHEBI:597326"/>
    </cofactor>
</comment>
<keyword evidence="12" id="KW-1185">Reference proteome</keyword>
<dbReference type="InterPro" id="IPR000183">
    <property type="entry name" value="Orn/DAP/Arg_de-COase"/>
</dbReference>
<keyword evidence="3 5" id="KW-0663">Pyridoxal phosphate</keyword>
<dbReference type="InterPro" id="IPR009006">
    <property type="entry name" value="Ala_racemase/Decarboxylase_C"/>
</dbReference>
<dbReference type="Pfam" id="PF02784">
    <property type="entry name" value="Orn_Arg_deC_N"/>
    <property type="match status" value="1"/>
</dbReference>
<evidence type="ECO:0000313" key="12">
    <source>
        <dbReference type="Proteomes" id="UP000830542"/>
    </source>
</evidence>
<dbReference type="PROSITE" id="PS00879">
    <property type="entry name" value="ODR_DC_2_2"/>
    <property type="match status" value="1"/>
</dbReference>
<evidence type="ECO:0000313" key="10">
    <source>
        <dbReference type="EMBL" id="GAA0449135.1"/>
    </source>
</evidence>
<dbReference type="PROSITE" id="PS00878">
    <property type="entry name" value="ODR_DC_2_1"/>
    <property type="match status" value="1"/>
</dbReference>
<name>A0AAX3AMN0_HALDO</name>
<dbReference type="InterPro" id="IPR022657">
    <property type="entry name" value="De-COase2_CS"/>
</dbReference>
<dbReference type="SUPFAM" id="SSF50621">
    <property type="entry name" value="Alanine racemase C-terminal domain-like"/>
    <property type="match status" value="1"/>
</dbReference>
<dbReference type="Gene3D" id="3.20.20.10">
    <property type="entry name" value="Alanine racemase"/>
    <property type="match status" value="1"/>
</dbReference>
<evidence type="ECO:0000256" key="7">
    <source>
        <dbReference type="PIRSR" id="PIRSR600183-50"/>
    </source>
</evidence>
<sequence length="416" mass="43917">MTKTAVTTANPPVRRLADWSAARLRDFADEHGTPLYVVDIERVRENAARLRESFPEAAIDYAVKANARKPVLDAIAAAGFGAECASAGEVVSACEAGFADVRYTAVNPPARDLDRVVEVADEHEITITVGALDTLDALAERDWSGEIYVRVNPGVGAGHHEKVRTGADPKFGIPIDRAAAAVRDADERGFAVEGLHAHAGSGILETEDLAAHRTLVERMSDLADEIAAANIDLDTVSVGGGFGVPYRDTEAPLDVDALARATREAFSADARLGIEPGRYLVADAGVLLAEVTTVKPTPETTVVGVDAGMTTLARPALYDAFHEIRSLAAAAEDHETVAATVAGPVCESGDVLGRDRELPAPERGDFLAVGNAGAYGYEMASTYNSRPRPAIVALDGDGGELCVRRETIADLGRLER</sequence>
<keyword evidence="5 8" id="KW-0457">Lysine biosynthesis</keyword>
<dbReference type="PRINTS" id="PR01179">
    <property type="entry name" value="ODADCRBXLASE"/>
</dbReference>
<dbReference type="EMBL" id="CP095005">
    <property type="protein sequence ID" value="UOO94250.1"/>
    <property type="molecule type" value="Genomic_DNA"/>
</dbReference>
<feature type="active site" description="Proton donor" evidence="7">
    <location>
        <position position="346"/>
    </location>
</feature>
<keyword evidence="4 5" id="KW-0456">Lyase</keyword>
<dbReference type="SUPFAM" id="SSF51419">
    <property type="entry name" value="PLP-binding barrel"/>
    <property type="match status" value="1"/>
</dbReference>
<dbReference type="InterPro" id="IPR022644">
    <property type="entry name" value="De-COase2_N"/>
</dbReference>
<reference evidence="10" key="1">
    <citation type="journal article" date="2014" name="Int. J. Syst. Evol. Microbiol.">
        <title>Complete genome sequence of Corynebacterium casei LMG S-19264T (=DSM 44701T), isolated from a smear-ripened cheese.</title>
        <authorList>
            <consortium name="US DOE Joint Genome Institute (JGI-PGF)"/>
            <person name="Walter F."/>
            <person name="Albersmeier A."/>
            <person name="Kalinowski J."/>
            <person name="Ruckert C."/>
        </authorList>
    </citation>
    <scope>NUCLEOTIDE SEQUENCE</scope>
    <source>
        <strain evidence="10">JCM 12289</strain>
    </source>
</reference>
<evidence type="ECO:0000259" key="9">
    <source>
        <dbReference type="Pfam" id="PF02784"/>
    </source>
</evidence>
<dbReference type="PANTHER" id="PTHR43727:SF2">
    <property type="entry name" value="GROUP IV DECARBOXYLASE"/>
    <property type="match status" value="1"/>
</dbReference>
<dbReference type="Proteomes" id="UP001500962">
    <property type="component" value="Unassembled WGS sequence"/>
</dbReference>
<dbReference type="Proteomes" id="UP000830542">
    <property type="component" value="Chromosome"/>
</dbReference>
<feature type="modified residue" description="N6-(pyridoxal phosphate)lysine" evidence="5 7">
    <location>
        <position position="64"/>
    </location>
</feature>
<evidence type="ECO:0000313" key="11">
    <source>
        <dbReference type="EMBL" id="UOO94250.1"/>
    </source>
</evidence>
<reference evidence="11" key="2">
    <citation type="submission" date="2022-04" db="EMBL/GenBank/DDBJ databases">
        <title>Sequencing and genomic assembly of Halococcus dombrowskii.</title>
        <authorList>
            <person name="Lim S.W."/>
            <person name="MacLea K.S."/>
        </authorList>
    </citation>
    <scope>NUCLEOTIDE SEQUENCE</scope>
    <source>
        <strain evidence="11">H4</strain>
    </source>
</reference>
<dbReference type="RefSeq" id="WP_244699529.1">
    <property type="nucleotide sequence ID" value="NZ_BAAADN010000002.1"/>
</dbReference>